<keyword evidence="6" id="KW-1185">Reference proteome</keyword>
<keyword evidence="1" id="KW-0802">TPR repeat</keyword>
<dbReference type="Gene3D" id="1.25.40.10">
    <property type="entry name" value="Tetratricopeptide repeat domain"/>
    <property type="match status" value="1"/>
</dbReference>
<protein>
    <submittedName>
        <fullName evidence="5">Uncharacterized protein</fullName>
    </submittedName>
</protein>
<dbReference type="InterPro" id="IPR026960">
    <property type="entry name" value="RVT-Znf"/>
</dbReference>
<feature type="domain" description="Reverse transcriptase zinc-binding" evidence="3">
    <location>
        <begin position="858"/>
        <end position="927"/>
    </location>
</feature>
<feature type="repeat" description="TPR" evidence="1">
    <location>
        <begin position="244"/>
        <end position="277"/>
    </location>
</feature>
<dbReference type="InterPro" id="IPR019734">
    <property type="entry name" value="TPR_rpt"/>
</dbReference>
<organism evidence="5 6">
    <name type="scientific">Lithocarpus litseifolius</name>
    <dbReference type="NCBI Taxonomy" id="425828"/>
    <lineage>
        <taxon>Eukaryota</taxon>
        <taxon>Viridiplantae</taxon>
        <taxon>Streptophyta</taxon>
        <taxon>Embryophyta</taxon>
        <taxon>Tracheophyta</taxon>
        <taxon>Spermatophyta</taxon>
        <taxon>Magnoliopsida</taxon>
        <taxon>eudicotyledons</taxon>
        <taxon>Gunneridae</taxon>
        <taxon>Pentapetalae</taxon>
        <taxon>rosids</taxon>
        <taxon>fabids</taxon>
        <taxon>Fagales</taxon>
        <taxon>Fagaceae</taxon>
        <taxon>Lithocarpus</taxon>
    </lineage>
</organism>
<dbReference type="PANTHER" id="PTHR46050:SF7">
    <property type="entry name" value="TETRATRICOPEPTIDE REPEAT (TPR)-LIKE SUPERFAMILY PROTEIN"/>
    <property type="match status" value="1"/>
</dbReference>
<dbReference type="SUPFAM" id="SSF48452">
    <property type="entry name" value="TPR-like"/>
    <property type="match status" value="2"/>
</dbReference>
<dbReference type="InterPro" id="IPR044534">
    <property type="entry name" value="TTL1-4"/>
</dbReference>
<dbReference type="AlphaFoldDB" id="A0AAW2BWG4"/>
<evidence type="ECO:0000313" key="5">
    <source>
        <dbReference type="EMBL" id="KAK9990216.1"/>
    </source>
</evidence>
<dbReference type="Pfam" id="PF13966">
    <property type="entry name" value="zf-RVT"/>
    <property type="match status" value="1"/>
</dbReference>
<dbReference type="SMART" id="SM00028">
    <property type="entry name" value="TPR"/>
    <property type="match status" value="6"/>
</dbReference>
<dbReference type="PANTHER" id="PTHR46050">
    <property type="entry name" value="TPR REPEAT-CONTAINING THIOREDOXIN"/>
    <property type="match status" value="1"/>
</dbReference>
<comment type="caution">
    <text evidence="5">The sequence shown here is derived from an EMBL/GenBank/DDBJ whole genome shotgun (WGS) entry which is preliminary data.</text>
</comment>
<dbReference type="Pfam" id="PF14559">
    <property type="entry name" value="TPR_19"/>
    <property type="match status" value="1"/>
</dbReference>
<sequence length="987" mass="110023">MTEMDDSGEKKSGCGLLNAVFGRRGFWPRRATSTGSLSSGNGPEFVKTPSTPNSRRRRSDSDESSFIENSSNTTTIPVARPTQNPQRAPPVYNQIQGRRPSNQVAFVPSSGTGSTTKIAPNQGYVNQGRRVPREAIGISGELESMIVDHQKAKGGNNLVRASSSNVMLFGNLGNLRQPGGGNVNSFNVVNHPPKAAREEIPMPKGNNSNYSNGVRGNVVTSTYGEGKPSLENSLCRALSTRMDPETLKIMGNEDYKNGRFAEALALYDAAISIDPNKASYRSNKSAALAALGRLLEAVFECREAIQIEPHYQRAHHRLATLYLRLGEAEKALYHFKHAGPEADPDDIAKVKSLQVHLNKCTEARKLRDWNTLIKEAAYVISAGADSAPQIFALQAEALLKLHKHQDADETMSKGPNFELDSCTKFLGPIGSANLLAIRAQVDLAAGRFDDALESAQRAARLDSNNREANMAVRKTRAISAARSKGNDHFKASRFSEACVAYGEGLENDPYNSVLLCNRATSRSKLGQFEKAVEDCTVALSLRPSYSKARLRRADCNAKLGKWEASIQDYEMLLKESPGDEHVSQALLDAQKPNKGVQIVEIDDEMFMVEFGDEKDKKKVLDPCPWSYDKQLILLQDFKGDQVLREILLRWSPYWVQIHNLPLKCRTRETGHTIASALGEVIEVDVAEKGVQWSQYLIVRVKVDVMKKMLRGKKITIKGDEGSAIEPNECSSVELLGFGITPSDANSHRCGEVKKTDLGLLVEDQNKRDQKHPGERNKMVYWQWQKCGHLERQVAANPGILSKVILGIPISPSLLDDSRIWAWTSNGKFSVRSAYGVAISVLKEKKGTMNGGDCLDISKMTNLWKSVWNLECPNKIKHFLLRACKDILPTNHCLARRKVTVEDSCAAYGEKESSAHALWDCRLAFEAWKESSIKFPRWNNTQRDFIEFYWKLREEAPNIDWNVFAILAWNIWNNRNRYLKHEGKCKTA</sequence>
<feature type="repeat" description="TPR" evidence="1">
    <location>
        <begin position="432"/>
        <end position="465"/>
    </location>
</feature>
<name>A0AAW2BWG4_9ROSI</name>
<evidence type="ECO:0000256" key="2">
    <source>
        <dbReference type="SAM" id="MobiDB-lite"/>
    </source>
</evidence>
<evidence type="ECO:0000259" key="4">
    <source>
        <dbReference type="Pfam" id="PF14111"/>
    </source>
</evidence>
<feature type="domain" description="DUF4283" evidence="4">
    <location>
        <begin position="576"/>
        <end position="637"/>
    </location>
</feature>
<dbReference type="Pfam" id="PF14111">
    <property type="entry name" value="DUF4283"/>
    <property type="match status" value="1"/>
</dbReference>
<feature type="region of interest" description="Disordered" evidence="2">
    <location>
        <begin position="29"/>
        <end position="95"/>
    </location>
</feature>
<dbReference type="InterPro" id="IPR025558">
    <property type="entry name" value="DUF4283"/>
</dbReference>
<accession>A0AAW2BWG4</accession>
<dbReference type="EMBL" id="JAZDWU010000009">
    <property type="protein sequence ID" value="KAK9990216.1"/>
    <property type="molecule type" value="Genomic_DNA"/>
</dbReference>
<evidence type="ECO:0000256" key="1">
    <source>
        <dbReference type="PROSITE-ProRule" id="PRU00339"/>
    </source>
</evidence>
<evidence type="ECO:0000313" key="6">
    <source>
        <dbReference type="Proteomes" id="UP001459277"/>
    </source>
</evidence>
<gene>
    <name evidence="5" type="ORF">SO802_025201</name>
</gene>
<evidence type="ECO:0000259" key="3">
    <source>
        <dbReference type="Pfam" id="PF13966"/>
    </source>
</evidence>
<dbReference type="PROSITE" id="PS50005">
    <property type="entry name" value="TPR"/>
    <property type="match status" value="2"/>
</dbReference>
<feature type="compositionally biased region" description="Polar residues" evidence="2">
    <location>
        <begin position="31"/>
        <end position="41"/>
    </location>
</feature>
<reference evidence="5 6" key="1">
    <citation type="submission" date="2024-01" db="EMBL/GenBank/DDBJ databases">
        <title>A telomere-to-telomere, gap-free genome of sweet tea (Lithocarpus litseifolius).</title>
        <authorList>
            <person name="Zhou J."/>
        </authorList>
    </citation>
    <scope>NUCLEOTIDE SEQUENCE [LARGE SCALE GENOMIC DNA]</scope>
    <source>
        <strain evidence="5">Zhou-2022a</strain>
        <tissue evidence="5">Leaf</tissue>
    </source>
</reference>
<dbReference type="Proteomes" id="UP001459277">
    <property type="component" value="Unassembled WGS sequence"/>
</dbReference>
<dbReference type="InterPro" id="IPR011990">
    <property type="entry name" value="TPR-like_helical_dom_sf"/>
</dbReference>
<proteinExistence type="predicted"/>
<feature type="compositionally biased region" description="Polar residues" evidence="2">
    <location>
        <begin position="66"/>
        <end position="86"/>
    </location>
</feature>
<dbReference type="GO" id="GO:0005737">
    <property type="term" value="C:cytoplasm"/>
    <property type="evidence" value="ECO:0007669"/>
    <property type="project" value="TreeGrafter"/>
</dbReference>